<dbReference type="PANTHER" id="PTHR43679">
    <property type="entry name" value="OCTANOYLTRANSFERASE LIPM-RELATED"/>
    <property type="match status" value="1"/>
</dbReference>
<dbReference type="PROSITE" id="PS51733">
    <property type="entry name" value="BPL_LPL_CATALYTIC"/>
    <property type="match status" value="1"/>
</dbReference>
<dbReference type="Proteomes" id="UP000503447">
    <property type="component" value="Chromosome"/>
</dbReference>
<dbReference type="Gene3D" id="3.30.930.10">
    <property type="entry name" value="Bira Bifunctional Protein, Domain 2"/>
    <property type="match status" value="1"/>
</dbReference>
<dbReference type="AlphaFoldDB" id="A0A6M5YU26"/>
<dbReference type="Pfam" id="PF21948">
    <property type="entry name" value="LplA-B_cat"/>
    <property type="match status" value="1"/>
</dbReference>
<sequence>MSQTIRLLPFASADGATNMAADEALLESATGGTASLRFYTWTAPTLSLGYFQPAGDRAVDANLAKLAWVRRSTGGAAIVHHHELTYALALPPGKEWASAEHWICRFHHVLQRVLAEHGVRSHAVVCGEEQKLGAVVCFLHQTPGDLLIAGSKVAGSAQRKMRGALLQHGSILLHRSEFVPHLAGICDAPGAPGIEPEGLAGALKVAFAADTGWTVTPGAWTAEELARTVAIRNEKYANPEWNEKR</sequence>
<accession>A0A6M5YU26</accession>
<name>A0A6M5YU26_9BACT</name>
<proteinExistence type="predicted"/>
<evidence type="ECO:0000313" key="2">
    <source>
        <dbReference type="EMBL" id="QJW97548.1"/>
    </source>
</evidence>
<keyword evidence="2" id="KW-0436">Ligase</keyword>
<protein>
    <submittedName>
        <fullName evidence="2">Lipoate-protein ligase A</fullName>
    </submittedName>
</protein>
<dbReference type="InterPro" id="IPR050664">
    <property type="entry name" value="Octanoyltrans_LipM/LipL"/>
</dbReference>
<feature type="domain" description="BPL/LPL catalytic" evidence="1">
    <location>
        <begin position="30"/>
        <end position="215"/>
    </location>
</feature>
<dbReference type="InterPro" id="IPR004143">
    <property type="entry name" value="BPL_LPL_catalytic"/>
</dbReference>
<evidence type="ECO:0000313" key="3">
    <source>
        <dbReference type="Proteomes" id="UP000503447"/>
    </source>
</evidence>
<dbReference type="InterPro" id="IPR045864">
    <property type="entry name" value="aa-tRNA-synth_II/BPL/LPL"/>
</dbReference>
<dbReference type="EMBL" id="CP053452">
    <property type="protein sequence ID" value="QJW97548.1"/>
    <property type="molecule type" value="Genomic_DNA"/>
</dbReference>
<dbReference type="KEGG" id="ftj:FTUN_5123"/>
<dbReference type="PANTHER" id="PTHR43679:SF2">
    <property type="entry name" value="OCTANOYL-[GCVH]:PROTEIN N-OCTANOYLTRANSFERASE"/>
    <property type="match status" value="1"/>
</dbReference>
<dbReference type="SUPFAM" id="SSF55681">
    <property type="entry name" value="Class II aaRS and biotin synthetases"/>
    <property type="match status" value="1"/>
</dbReference>
<reference evidence="3" key="1">
    <citation type="submission" date="2020-05" db="EMBL/GenBank/DDBJ databases">
        <title>Frigoriglobus tundricola gen. nov., sp. nov., a psychrotolerant cellulolytic planctomycete of the family Gemmataceae with two divergent copies of 16S rRNA gene.</title>
        <authorList>
            <person name="Kulichevskaya I.S."/>
            <person name="Ivanova A.A."/>
            <person name="Naumoff D.G."/>
            <person name="Beletsky A.V."/>
            <person name="Rijpstra W.I.C."/>
            <person name="Sinninghe Damste J.S."/>
            <person name="Mardanov A.V."/>
            <person name="Ravin N.V."/>
            <person name="Dedysh S.N."/>
        </authorList>
    </citation>
    <scope>NUCLEOTIDE SEQUENCE [LARGE SCALE GENOMIC DNA]</scope>
    <source>
        <strain evidence="3">PL17</strain>
    </source>
</reference>
<dbReference type="RefSeq" id="WP_171472894.1">
    <property type="nucleotide sequence ID" value="NZ_CP053452.2"/>
</dbReference>
<dbReference type="GO" id="GO:0016874">
    <property type="term" value="F:ligase activity"/>
    <property type="evidence" value="ECO:0007669"/>
    <property type="project" value="UniProtKB-KW"/>
</dbReference>
<evidence type="ECO:0000259" key="1">
    <source>
        <dbReference type="PROSITE" id="PS51733"/>
    </source>
</evidence>
<gene>
    <name evidence="2" type="ORF">FTUN_5123</name>
</gene>
<keyword evidence="3" id="KW-1185">Reference proteome</keyword>
<organism evidence="2 3">
    <name type="scientific">Frigoriglobus tundricola</name>
    <dbReference type="NCBI Taxonomy" id="2774151"/>
    <lineage>
        <taxon>Bacteria</taxon>
        <taxon>Pseudomonadati</taxon>
        <taxon>Planctomycetota</taxon>
        <taxon>Planctomycetia</taxon>
        <taxon>Gemmatales</taxon>
        <taxon>Gemmataceae</taxon>
        <taxon>Frigoriglobus</taxon>
    </lineage>
</organism>